<organism evidence="5 6">
    <name type="scientific">Pygocentrus nattereri</name>
    <name type="common">Red-bellied piranha</name>
    <dbReference type="NCBI Taxonomy" id="42514"/>
    <lineage>
        <taxon>Eukaryota</taxon>
        <taxon>Metazoa</taxon>
        <taxon>Chordata</taxon>
        <taxon>Craniata</taxon>
        <taxon>Vertebrata</taxon>
        <taxon>Euteleostomi</taxon>
        <taxon>Actinopterygii</taxon>
        <taxon>Neopterygii</taxon>
        <taxon>Teleostei</taxon>
        <taxon>Ostariophysi</taxon>
        <taxon>Characiformes</taxon>
        <taxon>Characoidei</taxon>
        <taxon>Pygocentrus</taxon>
    </lineage>
</organism>
<dbReference type="GO" id="GO:0031430">
    <property type="term" value="C:M band"/>
    <property type="evidence" value="ECO:0007669"/>
    <property type="project" value="TreeGrafter"/>
</dbReference>
<feature type="compositionally biased region" description="Basic and acidic residues" evidence="4">
    <location>
        <begin position="40"/>
        <end position="52"/>
    </location>
</feature>
<keyword evidence="6" id="KW-1185">Reference proteome</keyword>
<dbReference type="InterPro" id="IPR029268">
    <property type="entry name" value="Chisel"/>
</dbReference>
<dbReference type="Pfam" id="PF15355">
    <property type="entry name" value="Chisel"/>
    <property type="match status" value="1"/>
</dbReference>
<dbReference type="GO" id="GO:0005927">
    <property type="term" value="C:muscle tendon junction"/>
    <property type="evidence" value="ECO:0007669"/>
    <property type="project" value="TreeGrafter"/>
</dbReference>
<accession>A0AAR2K0C6</accession>
<name>A0AAR2K0C6_PYGNA</name>
<comment type="similarity">
    <text evidence="2">Belongs to the SMPX family.</text>
</comment>
<dbReference type="Ensembl" id="ENSPNAT00000059064.1">
    <property type="protein sequence ID" value="ENSPNAP00000055571.1"/>
    <property type="gene ID" value="ENSPNAG00000033143.1"/>
</dbReference>
<comment type="function">
    <text evidence="1">Plays a role in the regulatory network through which muscle cells coordinate their structural and functional states during growth, adaptation, and repair.</text>
</comment>
<dbReference type="AlphaFoldDB" id="A0AAR2K0C6"/>
<dbReference type="PANTHER" id="PTHR17416:SF0">
    <property type="entry name" value="SMALL MUSCULAR PROTEIN"/>
    <property type="match status" value="1"/>
</dbReference>
<feature type="region of interest" description="Disordered" evidence="4">
    <location>
        <begin position="26"/>
        <end position="97"/>
    </location>
</feature>
<proteinExistence type="inferred from homology"/>
<feature type="compositionally biased region" description="Basic and acidic residues" evidence="4">
    <location>
        <begin position="60"/>
        <end position="84"/>
    </location>
</feature>
<protein>
    <recommendedName>
        <fullName evidence="3">Small muscular protein</fullName>
    </recommendedName>
</protein>
<reference evidence="5" key="3">
    <citation type="submission" date="2025-09" db="UniProtKB">
        <authorList>
            <consortium name="Ensembl"/>
        </authorList>
    </citation>
    <scope>IDENTIFICATION</scope>
</reference>
<feature type="region of interest" description="Disordered" evidence="4">
    <location>
        <begin position="132"/>
        <end position="176"/>
    </location>
</feature>
<reference evidence="5 6" key="1">
    <citation type="submission" date="2020-10" db="EMBL/GenBank/DDBJ databases">
        <title>Pygocentrus nattereri (red-bellied piranha) genome, fPygNat1, primary haplotype.</title>
        <authorList>
            <person name="Myers G."/>
            <person name="Meyer A."/>
            <person name="Karagic N."/>
            <person name="Pippel M."/>
            <person name="Winkler S."/>
            <person name="Tracey A."/>
            <person name="Wood J."/>
            <person name="Formenti G."/>
            <person name="Howe K."/>
            <person name="Fedrigo O."/>
            <person name="Jarvis E.D."/>
        </authorList>
    </citation>
    <scope>NUCLEOTIDE SEQUENCE [LARGE SCALE GENOMIC DNA]</scope>
</reference>
<evidence type="ECO:0000256" key="2">
    <source>
        <dbReference type="ARBA" id="ARBA00007875"/>
    </source>
</evidence>
<reference evidence="5" key="2">
    <citation type="submission" date="2025-08" db="UniProtKB">
        <authorList>
            <consortium name="Ensembl"/>
        </authorList>
    </citation>
    <scope>IDENTIFICATION</scope>
</reference>
<evidence type="ECO:0000313" key="5">
    <source>
        <dbReference type="Ensembl" id="ENSPNAP00000055571.1"/>
    </source>
</evidence>
<sequence length="196" mass="22065">EWICIDLDLPSAWRCYTDSSVTCEGQRERSKASLHTVFNQRERARERERQREGQSPSKTPLDHAGPDWPIKERGRERDAEEVARPHLAWPKHGGKQRWTVPAVATSWTSFCTMSKQPSSNVKALQANLNIPMGALRPGAGHPVKRREETVDAEEPPAPTTPEEKKHLPGAVKLPGPAVNLSEIQNVKSELRWVTKD</sequence>
<evidence type="ECO:0000256" key="1">
    <source>
        <dbReference type="ARBA" id="ARBA00002671"/>
    </source>
</evidence>
<evidence type="ECO:0000256" key="4">
    <source>
        <dbReference type="SAM" id="MobiDB-lite"/>
    </source>
</evidence>
<evidence type="ECO:0000256" key="3">
    <source>
        <dbReference type="ARBA" id="ARBA00019350"/>
    </source>
</evidence>
<dbReference type="GeneTree" id="ENSGT00390000017542"/>
<dbReference type="Proteomes" id="UP001501920">
    <property type="component" value="Chromosome 24"/>
</dbReference>
<dbReference type="PANTHER" id="PTHR17416">
    <property type="entry name" value="SMALL MUSCULAR PROTEIN"/>
    <property type="match status" value="1"/>
</dbReference>
<dbReference type="GO" id="GO:0043034">
    <property type="term" value="C:costamere"/>
    <property type="evidence" value="ECO:0007669"/>
    <property type="project" value="TreeGrafter"/>
</dbReference>
<evidence type="ECO:0000313" key="6">
    <source>
        <dbReference type="Proteomes" id="UP001501920"/>
    </source>
</evidence>